<reference evidence="1 2" key="1">
    <citation type="journal article" date="2023" name="Sci. Data">
        <title>Genome assembly of the Korean intertidal mud-creeper Batillaria attramentaria.</title>
        <authorList>
            <person name="Patra A.K."/>
            <person name="Ho P.T."/>
            <person name="Jun S."/>
            <person name="Lee S.J."/>
            <person name="Kim Y."/>
            <person name="Won Y.J."/>
        </authorList>
    </citation>
    <scope>NUCLEOTIDE SEQUENCE [LARGE SCALE GENOMIC DNA]</scope>
    <source>
        <strain evidence="1">Wonlab-2016</strain>
    </source>
</reference>
<dbReference type="AlphaFoldDB" id="A0ABD0M9I9"/>
<organism evidence="1 2">
    <name type="scientific">Batillaria attramentaria</name>
    <dbReference type="NCBI Taxonomy" id="370345"/>
    <lineage>
        <taxon>Eukaryota</taxon>
        <taxon>Metazoa</taxon>
        <taxon>Spiralia</taxon>
        <taxon>Lophotrochozoa</taxon>
        <taxon>Mollusca</taxon>
        <taxon>Gastropoda</taxon>
        <taxon>Caenogastropoda</taxon>
        <taxon>Sorbeoconcha</taxon>
        <taxon>Cerithioidea</taxon>
        <taxon>Batillariidae</taxon>
        <taxon>Batillaria</taxon>
    </lineage>
</organism>
<evidence type="ECO:0000313" key="2">
    <source>
        <dbReference type="Proteomes" id="UP001519460"/>
    </source>
</evidence>
<name>A0ABD0M9I9_9CAEN</name>
<gene>
    <name evidence="1" type="ORF">BaRGS_00000651</name>
</gene>
<keyword evidence="2" id="KW-1185">Reference proteome</keyword>
<proteinExistence type="predicted"/>
<dbReference type="Proteomes" id="UP001519460">
    <property type="component" value="Unassembled WGS sequence"/>
</dbReference>
<comment type="caution">
    <text evidence="1">The sequence shown here is derived from an EMBL/GenBank/DDBJ whole genome shotgun (WGS) entry which is preliminary data.</text>
</comment>
<accession>A0ABD0M9I9</accession>
<dbReference type="EMBL" id="JACVVK020000002">
    <property type="protein sequence ID" value="KAK7508412.1"/>
    <property type="molecule type" value="Genomic_DNA"/>
</dbReference>
<evidence type="ECO:0000313" key="1">
    <source>
        <dbReference type="EMBL" id="KAK7508412.1"/>
    </source>
</evidence>
<sequence length="91" mass="10007">MVFDALDLFLVDPPHTHRMDDKKFKFLTVPSTNSESKWILVLIDSTVDCVCGTQVFTDASVNEQHPHTANLIQRVGPTEGGGKTLAVPGRD</sequence>
<protein>
    <submittedName>
        <fullName evidence="1">Uncharacterized protein</fullName>
    </submittedName>
</protein>